<evidence type="ECO:0000256" key="5">
    <source>
        <dbReference type="ARBA" id="ARBA00022670"/>
    </source>
</evidence>
<dbReference type="GO" id="GO:0006508">
    <property type="term" value="P:proteolysis"/>
    <property type="evidence" value="ECO:0007669"/>
    <property type="project" value="UniProtKB-KW"/>
</dbReference>
<evidence type="ECO:0000256" key="7">
    <source>
        <dbReference type="ARBA" id="ARBA00022801"/>
    </source>
</evidence>
<evidence type="ECO:0000256" key="11">
    <source>
        <dbReference type="ARBA" id="ARBA00023136"/>
    </source>
</evidence>
<keyword evidence="3" id="KW-1003">Cell membrane</keyword>
<keyword evidence="5" id="KW-0645">Protease</keyword>
<accession>A0A6J6EK05</accession>
<keyword evidence="11 13" id="KW-0472">Membrane</keyword>
<dbReference type="SUPFAM" id="SSF56601">
    <property type="entry name" value="beta-lactamase/transpeptidase-like"/>
    <property type="match status" value="1"/>
</dbReference>
<dbReference type="GO" id="GO:0005886">
    <property type="term" value="C:plasma membrane"/>
    <property type="evidence" value="ECO:0007669"/>
    <property type="project" value="UniProtKB-SubCell"/>
</dbReference>
<dbReference type="InterPro" id="IPR050515">
    <property type="entry name" value="Beta-lactam/transpept"/>
</dbReference>
<dbReference type="Pfam" id="PF00905">
    <property type="entry name" value="Transpeptidase"/>
    <property type="match status" value="1"/>
</dbReference>
<evidence type="ECO:0000256" key="8">
    <source>
        <dbReference type="ARBA" id="ARBA00022960"/>
    </source>
</evidence>
<dbReference type="InterPro" id="IPR036138">
    <property type="entry name" value="PBP_dimer_sf"/>
</dbReference>
<evidence type="ECO:0000256" key="2">
    <source>
        <dbReference type="ARBA" id="ARBA00004236"/>
    </source>
</evidence>
<keyword evidence="12" id="KW-0961">Cell wall biogenesis/degradation</keyword>
<evidence type="ECO:0000256" key="10">
    <source>
        <dbReference type="ARBA" id="ARBA00022989"/>
    </source>
</evidence>
<reference evidence="16" key="1">
    <citation type="submission" date="2020-05" db="EMBL/GenBank/DDBJ databases">
        <authorList>
            <person name="Chiriac C."/>
            <person name="Salcher M."/>
            <person name="Ghai R."/>
            <person name="Kavagutti S V."/>
        </authorList>
    </citation>
    <scope>NUCLEOTIDE SEQUENCE</scope>
</reference>
<protein>
    <submittedName>
        <fullName evidence="16">Unannotated protein</fullName>
    </submittedName>
</protein>
<evidence type="ECO:0000256" key="4">
    <source>
        <dbReference type="ARBA" id="ARBA00022519"/>
    </source>
</evidence>
<keyword evidence="8" id="KW-0133">Cell shape</keyword>
<keyword evidence="9" id="KW-0573">Peptidoglycan synthesis</keyword>
<keyword evidence="10 13" id="KW-1133">Transmembrane helix</keyword>
<organism evidence="16">
    <name type="scientific">freshwater metagenome</name>
    <dbReference type="NCBI Taxonomy" id="449393"/>
    <lineage>
        <taxon>unclassified sequences</taxon>
        <taxon>metagenomes</taxon>
        <taxon>ecological metagenomes</taxon>
    </lineage>
</organism>
<feature type="domain" description="Penicillin-binding protein transpeptidase" evidence="14">
    <location>
        <begin position="285"/>
        <end position="658"/>
    </location>
</feature>
<evidence type="ECO:0000313" key="16">
    <source>
        <dbReference type="EMBL" id="CAB4573278.1"/>
    </source>
</evidence>
<evidence type="ECO:0000256" key="3">
    <source>
        <dbReference type="ARBA" id="ARBA00022475"/>
    </source>
</evidence>
<evidence type="ECO:0000256" key="6">
    <source>
        <dbReference type="ARBA" id="ARBA00022692"/>
    </source>
</evidence>
<dbReference type="GO" id="GO:0008658">
    <property type="term" value="F:penicillin binding"/>
    <property type="evidence" value="ECO:0007669"/>
    <property type="project" value="InterPro"/>
</dbReference>
<dbReference type="SUPFAM" id="SSF56519">
    <property type="entry name" value="Penicillin binding protein dimerisation domain"/>
    <property type="match status" value="1"/>
</dbReference>
<dbReference type="InterPro" id="IPR005311">
    <property type="entry name" value="PBP_dimer"/>
</dbReference>
<keyword evidence="4" id="KW-0997">Cell inner membrane</keyword>
<evidence type="ECO:0000256" key="1">
    <source>
        <dbReference type="ARBA" id="ARBA00004167"/>
    </source>
</evidence>
<dbReference type="GO" id="GO:0009252">
    <property type="term" value="P:peptidoglycan biosynthetic process"/>
    <property type="evidence" value="ECO:0007669"/>
    <property type="project" value="UniProtKB-KW"/>
</dbReference>
<evidence type="ECO:0000256" key="13">
    <source>
        <dbReference type="SAM" id="Phobius"/>
    </source>
</evidence>
<dbReference type="InterPro" id="IPR001460">
    <property type="entry name" value="PCN-bd_Tpept"/>
</dbReference>
<name>A0A6J6EK05_9ZZZZ</name>
<dbReference type="EMBL" id="CAEZTT010000033">
    <property type="protein sequence ID" value="CAB4573278.1"/>
    <property type="molecule type" value="Genomic_DNA"/>
</dbReference>
<dbReference type="GO" id="GO:0009002">
    <property type="term" value="F:serine-type D-Ala-D-Ala carboxypeptidase activity"/>
    <property type="evidence" value="ECO:0007669"/>
    <property type="project" value="InterPro"/>
</dbReference>
<feature type="domain" description="Penicillin-binding protein dimerisation" evidence="15">
    <location>
        <begin position="52"/>
        <end position="240"/>
    </location>
</feature>
<dbReference type="GO" id="GO:0071972">
    <property type="term" value="F:peptidoglycan L,D-transpeptidase activity"/>
    <property type="evidence" value="ECO:0007669"/>
    <property type="project" value="TreeGrafter"/>
</dbReference>
<dbReference type="GO" id="GO:0008360">
    <property type="term" value="P:regulation of cell shape"/>
    <property type="evidence" value="ECO:0007669"/>
    <property type="project" value="UniProtKB-KW"/>
</dbReference>
<evidence type="ECO:0000256" key="12">
    <source>
        <dbReference type="ARBA" id="ARBA00023316"/>
    </source>
</evidence>
<dbReference type="PANTHER" id="PTHR30627">
    <property type="entry name" value="PEPTIDOGLYCAN D,D-TRANSPEPTIDASE"/>
    <property type="match status" value="1"/>
</dbReference>
<dbReference type="Gene3D" id="3.40.710.10">
    <property type="entry name" value="DD-peptidase/beta-lactamase superfamily"/>
    <property type="match status" value="1"/>
</dbReference>
<dbReference type="NCBIfam" id="TIGR03423">
    <property type="entry name" value="pbp2_mrdA"/>
    <property type="match status" value="1"/>
</dbReference>
<gene>
    <name evidence="16" type="ORF">UFOPK1726_00418</name>
</gene>
<dbReference type="Gene3D" id="3.90.1310.10">
    <property type="entry name" value="Penicillin-binding protein 2a (Domain 2)"/>
    <property type="match status" value="1"/>
</dbReference>
<keyword evidence="7" id="KW-0378">Hydrolase</keyword>
<dbReference type="InterPro" id="IPR012338">
    <property type="entry name" value="Beta-lactam/transpept-like"/>
</dbReference>
<dbReference type="PANTHER" id="PTHR30627:SF2">
    <property type="entry name" value="PEPTIDOGLYCAN D,D-TRANSPEPTIDASE MRDA"/>
    <property type="match status" value="1"/>
</dbReference>
<evidence type="ECO:0000256" key="9">
    <source>
        <dbReference type="ARBA" id="ARBA00022984"/>
    </source>
</evidence>
<comment type="subcellular location">
    <subcellularLocation>
        <location evidence="2">Cell membrane</location>
    </subcellularLocation>
    <subcellularLocation>
        <location evidence="1">Membrane</location>
        <topology evidence="1">Single-pass membrane protein</topology>
    </subcellularLocation>
</comment>
<keyword evidence="6 13" id="KW-0812">Transmembrane</keyword>
<evidence type="ECO:0000259" key="15">
    <source>
        <dbReference type="Pfam" id="PF03717"/>
    </source>
</evidence>
<proteinExistence type="predicted"/>
<sequence length="706" mass="76108">MRDQSILRLQVFKWFITALLITLLARLFFIQVITGEDYAALADQNRIREISTQAVRGLIVDQAGRPLVANRTSLVITLDRKTISELPDQGADVLSRLSNLLKTNVEDLKNRITPCGATDAAPPPICWNGSPLQPVPVARDIDSTLALRIMENTLRFPGVNAEVVAERVYPAPNGANAAHLLGYIGPISSDELAAADPTSGYLRTSIVGRAGLEKQYDLLLRGTDGKKQLAVDRAGNVVGQIGENPSVPGNYLVTSLDARLQGVVERELQNAIDRARSNDFKADGGAAVVLDVTNGQVLAMASYPSYDPEIWLDGLTNKEYKALISEANGVPLLHRPTQGLYAPASTFKVVMTAAAEKAGLPLTGLYNCSPEVTISSRVFRNYESRAYGPISLARALEVSCNTVFYRIANELWVQSGKDEVRTGRDPIEKMATTFGLGKLTGIDLPSESAGRIGGREWKRQNWERNKDVWCERAKTGYPETAKRDPVWAETLRQYAVENCQDGYLFRAGDAVNISIGQGDTVVTPLQVAVAYSAIANGGTLFQPQLAKAIIDVKGNVVQKFEPKVTGKVATSPRVLSYLRESLAGTAVNGTTAWVFPGFPLDQIPIASKTGTGQVFNKQSTSWLATFAPADKPRFAVVMMVSQGGTGSGTSGPSIRKIYEAIYGVTGSTIDKSAAIFPNGKPLAKLPSVDQSGATVIIGEPALRSQR</sequence>
<dbReference type="GO" id="GO:0071555">
    <property type="term" value="P:cell wall organization"/>
    <property type="evidence" value="ECO:0007669"/>
    <property type="project" value="UniProtKB-KW"/>
</dbReference>
<feature type="transmembrane region" description="Helical" evidence="13">
    <location>
        <begin position="12"/>
        <end position="33"/>
    </location>
</feature>
<evidence type="ECO:0000259" key="14">
    <source>
        <dbReference type="Pfam" id="PF00905"/>
    </source>
</evidence>
<dbReference type="AlphaFoldDB" id="A0A6J6EK05"/>
<dbReference type="InterPro" id="IPR017790">
    <property type="entry name" value="Penicillin-binding_protein_2"/>
</dbReference>
<dbReference type="Pfam" id="PF03717">
    <property type="entry name" value="PBP_dimer"/>
    <property type="match status" value="1"/>
</dbReference>